<organism evidence="3 4">
    <name type="scientific">Paraherbaspirillum soli</name>
    <dbReference type="NCBI Taxonomy" id="631222"/>
    <lineage>
        <taxon>Bacteria</taxon>
        <taxon>Pseudomonadati</taxon>
        <taxon>Pseudomonadota</taxon>
        <taxon>Betaproteobacteria</taxon>
        <taxon>Burkholderiales</taxon>
        <taxon>Oxalobacteraceae</taxon>
        <taxon>Paraherbaspirillum</taxon>
    </lineage>
</organism>
<evidence type="ECO:0000256" key="1">
    <source>
        <dbReference type="ARBA" id="ARBA00023172"/>
    </source>
</evidence>
<dbReference type="SUPFAM" id="SSF56349">
    <property type="entry name" value="DNA breaking-rejoining enzymes"/>
    <property type="match status" value="1"/>
</dbReference>
<dbReference type="Pfam" id="PF00589">
    <property type="entry name" value="Phage_integrase"/>
    <property type="match status" value="1"/>
</dbReference>
<feature type="domain" description="Tyr recombinase" evidence="2">
    <location>
        <begin position="103"/>
        <end position="190"/>
    </location>
</feature>
<dbReference type="InterPro" id="IPR011010">
    <property type="entry name" value="DNA_brk_join_enz"/>
</dbReference>
<dbReference type="Gene3D" id="1.10.443.10">
    <property type="entry name" value="Intergrase catalytic core"/>
    <property type="match status" value="1"/>
</dbReference>
<keyword evidence="4" id="KW-1185">Reference proteome</keyword>
<evidence type="ECO:0000313" key="4">
    <source>
        <dbReference type="Proteomes" id="UP001596045"/>
    </source>
</evidence>
<protein>
    <submittedName>
        <fullName evidence="3">Tyrosine-type recombinase/integrase</fullName>
    </submittedName>
</protein>
<evidence type="ECO:0000259" key="2">
    <source>
        <dbReference type="Pfam" id="PF00589"/>
    </source>
</evidence>
<dbReference type="Proteomes" id="UP001596045">
    <property type="component" value="Unassembled WGS sequence"/>
</dbReference>
<keyword evidence="1" id="KW-0233">DNA recombination</keyword>
<name>A0ABW0M6E9_9BURK</name>
<accession>A0ABW0M6E9</accession>
<proteinExistence type="predicted"/>
<sequence>MTSSNAARIRPEKHRPVDALNSLFDHMATMLKHDKLRMTQFDQERTWRRYVQAYPYVLAKFFECMSASMQIFPVKDDFHFGFYEEFARLEGQLATIISRIEDRNAMSLMLVNNKDGGPMTASMLRGAFDRAREAAKMKHPELAAQIKAFQFRDLRAKAGTDKEESQGMSAAQDQLGHSTPVMTAHYVRHRRGKLVAPTK</sequence>
<evidence type="ECO:0000313" key="3">
    <source>
        <dbReference type="EMBL" id="MFC5473743.1"/>
    </source>
</evidence>
<dbReference type="EMBL" id="JBHSMT010000012">
    <property type="protein sequence ID" value="MFC5473743.1"/>
    <property type="molecule type" value="Genomic_DNA"/>
</dbReference>
<reference evidence="4" key="1">
    <citation type="journal article" date="2019" name="Int. J. Syst. Evol. Microbiol.">
        <title>The Global Catalogue of Microorganisms (GCM) 10K type strain sequencing project: providing services to taxonomists for standard genome sequencing and annotation.</title>
        <authorList>
            <consortium name="The Broad Institute Genomics Platform"/>
            <consortium name="The Broad Institute Genome Sequencing Center for Infectious Disease"/>
            <person name="Wu L."/>
            <person name="Ma J."/>
        </authorList>
    </citation>
    <scope>NUCLEOTIDE SEQUENCE [LARGE SCALE GENOMIC DNA]</scope>
    <source>
        <strain evidence="4">JCM 17066</strain>
    </source>
</reference>
<dbReference type="InterPro" id="IPR002104">
    <property type="entry name" value="Integrase_catalytic"/>
</dbReference>
<comment type="caution">
    <text evidence="3">The sequence shown here is derived from an EMBL/GenBank/DDBJ whole genome shotgun (WGS) entry which is preliminary data.</text>
</comment>
<gene>
    <name evidence="3" type="ORF">ACFPM8_07200</name>
</gene>
<dbReference type="InterPro" id="IPR013762">
    <property type="entry name" value="Integrase-like_cat_sf"/>
</dbReference>